<dbReference type="GO" id="GO:0015740">
    <property type="term" value="P:C4-dicarboxylate transport"/>
    <property type="evidence" value="ECO:0007669"/>
    <property type="project" value="TreeGrafter"/>
</dbReference>
<organism evidence="12 13">
    <name type="scientific">Polymorphospora rubra</name>
    <dbReference type="NCBI Taxonomy" id="338584"/>
    <lineage>
        <taxon>Bacteria</taxon>
        <taxon>Bacillati</taxon>
        <taxon>Actinomycetota</taxon>
        <taxon>Actinomycetes</taxon>
        <taxon>Micromonosporales</taxon>
        <taxon>Micromonosporaceae</taxon>
        <taxon>Polymorphospora</taxon>
    </lineage>
</organism>
<keyword evidence="6 10" id="KW-1133">Transmembrane helix</keyword>
<keyword evidence="3" id="KW-1003">Cell membrane</keyword>
<dbReference type="InterPro" id="IPR055348">
    <property type="entry name" value="DctQ"/>
</dbReference>
<evidence type="ECO:0000313" key="12">
    <source>
        <dbReference type="EMBL" id="BCJ68443.1"/>
    </source>
</evidence>
<evidence type="ECO:0000256" key="6">
    <source>
        <dbReference type="ARBA" id="ARBA00022989"/>
    </source>
</evidence>
<dbReference type="GO" id="GO:0022857">
    <property type="term" value="F:transmembrane transporter activity"/>
    <property type="evidence" value="ECO:0007669"/>
    <property type="project" value="TreeGrafter"/>
</dbReference>
<evidence type="ECO:0000259" key="11">
    <source>
        <dbReference type="Pfam" id="PF04290"/>
    </source>
</evidence>
<sequence length="192" mass="20294">MSDPSADAAPTAGDAPESGGGPPAWRRISGWIDRTERFLGATFLALVLLLVLVQVLQRITVGSGWAWTGEIAKYGMVWSTFILAGHLLRRGLHLRLEVIDRWLGPRAERLVTRLTDALVALICIGLTWAGYGLVTAPFVGAAPASGLSLRIVYLISVVGLGLTALAATGQALFGRPVDDRRAKSGPAVEGAI</sequence>
<dbReference type="Pfam" id="PF04290">
    <property type="entry name" value="DctQ"/>
    <property type="match status" value="1"/>
</dbReference>
<evidence type="ECO:0000256" key="9">
    <source>
        <dbReference type="SAM" id="MobiDB-lite"/>
    </source>
</evidence>
<dbReference type="Proteomes" id="UP000680866">
    <property type="component" value="Chromosome"/>
</dbReference>
<name>A0A810NA50_9ACTN</name>
<dbReference type="PANTHER" id="PTHR35011">
    <property type="entry name" value="2,3-DIKETO-L-GULONATE TRAP TRANSPORTER SMALL PERMEASE PROTEIN YIAM"/>
    <property type="match status" value="1"/>
</dbReference>
<keyword evidence="2" id="KW-0813">Transport</keyword>
<feature type="region of interest" description="Disordered" evidence="9">
    <location>
        <begin position="1"/>
        <end position="22"/>
    </location>
</feature>
<keyword evidence="13" id="KW-1185">Reference proteome</keyword>
<proteinExistence type="inferred from homology"/>
<feature type="transmembrane region" description="Helical" evidence="10">
    <location>
        <begin position="71"/>
        <end position="89"/>
    </location>
</feature>
<feature type="transmembrane region" description="Helical" evidence="10">
    <location>
        <begin position="110"/>
        <end position="131"/>
    </location>
</feature>
<keyword evidence="5 10" id="KW-0812">Transmembrane</keyword>
<protein>
    <recommendedName>
        <fullName evidence="11">Tripartite ATP-independent periplasmic transporters DctQ component domain-containing protein</fullName>
    </recommendedName>
</protein>
<evidence type="ECO:0000256" key="2">
    <source>
        <dbReference type="ARBA" id="ARBA00022448"/>
    </source>
</evidence>
<dbReference type="GO" id="GO:0005886">
    <property type="term" value="C:plasma membrane"/>
    <property type="evidence" value="ECO:0007669"/>
    <property type="project" value="UniProtKB-SubCell"/>
</dbReference>
<evidence type="ECO:0000256" key="10">
    <source>
        <dbReference type="SAM" id="Phobius"/>
    </source>
</evidence>
<feature type="transmembrane region" description="Helical" evidence="10">
    <location>
        <begin position="151"/>
        <end position="173"/>
    </location>
</feature>
<comment type="similarity">
    <text evidence="8">Belongs to the TRAP transporter small permease family.</text>
</comment>
<feature type="domain" description="Tripartite ATP-independent periplasmic transporters DctQ component" evidence="11">
    <location>
        <begin position="48"/>
        <end position="171"/>
    </location>
</feature>
<reference evidence="12" key="1">
    <citation type="submission" date="2020-08" db="EMBL/GenBank/DDBJ databases">
        <title>Whole genome shotgun sequence of Polymorphospora rubra NBRC 101157.</title>
        <authorList>
            <person name="Komaki H."/>
            <person name="Tamura T."/>
        </authorList>
    </citation>
    <scope>NUCLEOTIDE SEQUENCE</scope>
    <source>
        <strain evidence="12">NBRC 101157</strain>
    </source>
</reference>
<dbReference type="RefSeq" id="WP_212817677.1">
    <property type="nucleotide sequence ID" value="NZ_AP023359.1"/>
</dbReference>
<evidence type="ECO:0000256" key="8">
    <source>
        <dbReference type="ARBA" id="ARBA00038436"/>
    </source>
</evidence>
<evidence type="ECO:0000256" key="4">
    <source>
        <dbReference type="ARBA" id="ARBA00022519"/>
    </source>
</evidence>
<evidence type="ECO:0000256" key="5">
    <source>
        <dbReference type="ARBA" id="ARBA00022692"/>
    </source>
</evidence>
<dbReference type="PANTHER" id="PTHR35011:SF2">
    <property type="entry name" value="2,3-DIKETO-L-GULONATE TRAP TRANSPORTER SMALL PERMEASE PROTEIN YIAM"/>
    <property type="match status" value="1"/>
</dbReference>
<evidence type="ECO:0000313" key="13">
    <source>
        <dbReference type="Proteomes" id="UP000680866"/>
    </source>
</evidence>
<dbReference type="InterPro" id="IPR007387">
    <property type="entry name" value="TRAP_DctQ"/>
</dbReference>
<dbReference type="AlphaFoldDB" id="A0A810NA50"/>
<comment type="subcellular location">
    <subcellularLocation>
        <location evidence="1">Cell inner membrane</location>
        <topology evidence="1">Multi-pass membrane protein</topology>
    </subcellularLocation>
</comment>
<keyword evidence="4" id="KW-0997">Cell inner membrane</keyword>
<accession>A0A810NA50</accession>
<keyword evidence="7 10" id="KW-0472">Membrane</keyword>
<dbReference type="EMBL" id="AP023359">
    <property type="protein sequence ID" value="BCJ68443.1"/>
    <property type="molecule type" value="Genomic_DNA"/>
</dbReference>
<evidence type="ECO:0000256" key="3">
    <source>
        <dbReference type="ARBA" id="ARBA00022475"/>
    </source>
</evidence>
<dbReference type="KEGG" id="pry:Prubr_54640"/>
<feature type="transmembrane region" description="Helical" evidence="10">
    <location>
        <begin position="38"/>
        <end position="59"/>
    </location>
</feature>
<evidence type="ECO:0000256" key="1">
    <source>
        <dbReference type="ARBA" id="ARBA00004429"/>
    </source>
</evidence>
<evidence type="ECO:0000256" key="7">
    <source>
        <dbReference type="ARBA" id="ARBA00023136"/>
    </source>
</evidence>
<gene>
    <name evidence="12" type="ORF">Prubr_54640</name>
</gene>